<reference evidence="2" key="1">
    <citation type="journal article" date="2020" name="Nat. Ecol. Evol.">
        <title>Deeply conserved synteny resolves early events in vertebrate evolution.</title>
        <authorList>
            <person name="Simakov O."/>
            <person name="Marletaz F."/>
            <person name="Yue J.X."/>
            <person name="O'Connell B."/>
            <person name="Jenkins J."/>
            <person name="Brandt A."/>
            <person name="Calef R."/>
            <person name="Tung C.H."/>
            <person name="Huang T.K."/>
            <person name="Schmutz J."/>
            <person name="Satoh N."/>
            <person name="Yu J.K."/>
            <person name="Putnam N.H."/>
            <person name="Green R.E."/>
            <person name="Rokhsar D.S."/>
        </authorList>
    </citation>
    <scope>NUCLEOTIDE SEQUENCE [LARGE SCALE GENOMIC DNA]</scope>
    <source>
        <strain evidence="2">S238N-H82</strain>
    </source>
</reference>
<dbReference type="RefSeq" id="XP_035660655.1">
    <property type="nucleotide sequence ID" value="XM_035804762.1"/>
</dbReference>
<feature type="compositionally biased region" description="Acidic residues" evidence="1">
    <location>
        <begin position="12"/>
        <end position="26"/>
    </location>
</feature>
<evidence type="ECO:0000313" key="3">
    <source>
        <dbReference type="RefSeq" id="XP_035660655.1"/>
    </source>
</evidence>
<dbReference type="Gene3D" id="3.40.50.300">
    <property type="entry name" value="P-loop containing nucleotide triphosphate hydrolases"/>
    <property type="match status" value="1"/>
</dbReference>
<name>A0A9J7HJD1_BRAFL</name>
<gene>
    <name evidence="3" type="primary">LOC118405311</name>
</gene>
<dbReference type="Proteomes" id="UP000001554">
    <property type="component" value="Chromosome 18"/>
</dbReference>
<dbReference type="OrthoDB" id="10120615at2759"/>
<dbReference type="AlphaFoldDB" id="A0A9J7HJD1"/>
<proteinExistence type="predicted"/>
<dbReference type="InterPro" id="IPR027417">
    <property type="entry name" value="P-loop_NTPase"/>
</dbReference>
<sequence>MDGKERLRMEEGEAEDESESEEEDLDGKEQRRPSTDDMADRKSGVTGYQEDLGESIKKEDSSVPLEIQLRGPGMQQLYSQACRQGALPLHNTRGLVVGQYRSGKTCVVRRLTGEKAVEDEPITDGIEISPSVMTTTWRKAKEEPDEFKETMAERLTKLQKWNIAKFQTSLRSQQAVKSHGDKTNLTGIQNNFFTNQ</sequence>
<reference evidence="3" key="2">
    <citation type="submission" date="2025-08" db="UniProtKB">
        <authorList>
            <consortium name="RefSeq"/>
        </authorList>
    </citation>
    <scope>IDENTIFICATION</scope>
    <source>
        <strain evidence="3">S238N-H82</strain>
        <tissue evidence="3">Testes</tissue>
    </source>
</reference>
<feature type="compositionally biased region" description="Basic and acidic residues" evidence="1">
    <location>
        <begin position="1"/>
        <end position="11"/>
    </location>
</feature>
<keyword evidence="2" id="KW-1185">Reference proteome</keyword>
<feature type="compositionally biased region" description="Basic and acidic residues" evidence="1">
    <location>
        <begin position="27"/>
        <end position="43"/>
    </location>
</feature>
<feature type="region of interest" description="Disordered" evidence="1">
    <location>
        <begin position="1"/>
        <end position="59"/>
    </location>
</feature>
<dbReference type="KEGG" id="bfo:118405311"/>
<dbReference type="GeneID" id="118405311"/>
<protein>
    <submittedName>
        <fullName evidence="3">Uncharacterized protein LOC118405311 isoform X1</fullName>
    </submittedName>
</protein>
<accession>A0A9J7HJD1</accession>
<evidence type="ECO:0000313" key="2">
    <source>
        <dbReference type="Proteomes" id="UP000001554"/>
    </source>
</evidence>
<evidence type="ECO:0000256" key="1">
    <source>
        <dbReference type="SAM" id="MobiDB-lite"/>
    </source>
</evidence>
<organism evidence="2 3">
    <name type="scientific">Branchiostoma floridae</name>
    <name type="common">Florida lancelet</name>
    <name type="synonym">Amphioxus</name>
    <dbReference type="NCBI Taxonomy" id="7739"/>
    <lineage>
        <taxon>Eukaryota</taxon>
        <taxon>Metazoa</taxon>
        <taxon>Chordata</taxon>
        <taxon>Cephalochordata</taxon>
        <taxon>Leptocardii</taxon>
        <taxon>Amphioxiformes</taxon>
        <taxon>Branchiostomatidae</taxon>
        <taxon>Branchiostoma</taxon>
    </lineage>
</organism>